<protein>
    <recommendedName>
        <fullName evidence="3">Protein-disulfide isomerase</fullName>
    </recommendedName>
</protein>
<dbReference type="InterPro" id="IPR036249">
    <property type="entry name" value="Thioredoxin-like_sf"/>
</dbReference>
<dbReference type="Gene3D" id="3.40.30.10">
    <property type="entry name" value="Glutaredoxin"/>
    <property type="match status" value="1"/>
</dbReference>
<dbReference type="RefSeq" id="WP_189377437.1">
    <property type="nucleotide sequence ID" value="NZ_BNAH01000004.1"/>
</dbReference>
<proteinExistence type="predicted"/>
<keyword evidence="2" id="KW-1185">Reference proteome</keyword>
<evidence type="ECO:0008006" key="3">
    <source>
        <dbReference type="Google" id="ProtNLM"/>
    </source>
</evidence>
<name>A0ABQ3IJ90_9GAMM</name>
<sequence>MSAELFFIYDSHCPWSYATTPLVEAIHQAFPKIELHLWHCARYEGDEQISNKTLDQVELDSSVTFTSTYKKQLKNAVDSTIAANILAWVSNKMPSVTLPLLTAIQQQHFEQGNSLKTTDDFDSLIKEFKLSPPNKVLKSDKFTKDAEFTFAHIEEIQEVIETQAIPALLLAVNDDLVLLNHNLYLKDPQTIVEAIKLELAK</sequence>
<evidence type="ECO:0000313" key="2">
    <source>
        <dbReference type="Proteomes" id="UP000626370"/>
    </source>
</evidence>
<gene>
    <name evidence="1" type="ORF">GCM10011501_12920</name>
</gene>
<dbReference type="SUPFAM" id="SSF52833">
    <property type="entry name" value="Thioredoxin-like"/>
    <property type="match status" value="1"/>
</dbReference>
<dbReference type="EMBL" id="BNAH01000004">
    <property type="protein sequence ID" value="GHE85329.1"/>
    <property type="molecule type" value="Genomic_DNA"/>
</dbReference>
<dbReference type="Proteomes" id="UP000626370">
    <property type="component" value="Unassembled WGS sequence"/>
</dbReference>
<dbReference type="Gene3D" id="1.10.472.60">
    <property type="entry name" value="putative protein disulfide isomerase domain"/>
    <property type="match status" value="1"/>
</dbReference>
<evidence type="ECO:0000313" key="1">
    <source>
        <dbReference type="EMBL" id="GHE85329.1"/>
    </source>
</evidence>
<accession>A0ABQ3IJ90</accession>
<comment type="caution">
    <text evidence="1">The sequence shown here is derived from an EMBL/GenBank/DDBJ whole genome shotgun (WGS) entry which is preliminary data.</text>
</comment>
<organism evidence="1 2">
    <name type="scientific">Thalassotalea profundi</name>
    <dbReference type="NCBI Taxonomy" id="2036687"/>
    <lineage>
        <taxon>Bacteria</taxon>
        <taxon>Pseudomonadati</taxon>
        <taxon>Pseudomonadota</taxon>
        <taxon>Gammaproteobacteria</taxon>
        <taxon>Alteromonadales</taxon>
        <taxon>Colwelliaceae</taxon>
        <taxon>Thalassotalea</taxon>
    </lineage>
</organism>
<reference evidence="2" key="1">
    <citation type="journal article" date="2019" name="Int. J. Syst. Evol. Microbiol.">
        <title>The Global Catalogue of Microorganisms (GCM) 10K type strain sequencing project: providing services to taxonomists for standard genome sequencing and annotation.</title>
        <authorList>
            <consortium name="The Broad Institute Genomics Platform"/>
            <consortium name="The Broad Institute Genome Sequencing Center for Infectious Disease"/>
            <person name="Wu L."/>
            <person name="Ma J."/>
        </authorList>
    </citation>
    <scope>NUCLEOTIDE SEQUENCE [LARGE SCALE GENOMIC DNA]</scope>
    <source>
        <strain evidence="2">CGMCC 1.15922</strain>
    </source>
</reference>